<dbReference type="Gene3D" id="1.10.520.40">
    <property type="entry name" value="CRISPR-associated protein Cse2"/>
    <property type="match status" value="1"/>
</dbReference>
<evidence type="ECO:0000313" key="1">
    <source>
        <dbReference type="EMBL" id="GAA2331394.1"/>
    </source>
</evidence>
<keyword evidence="2" id="KW-1185">Reference proteome</keyword>
<comment type="caution">
    <text evidence="1">The sequence shown here is derived from an EMBL/GenBank/DDBJ whole genome shotgun (WGS) entry which is preliminary data.</text>
</comment>
<organism evidence="1 2">
    <name type="scientific">Streptomyces cuspidosporus</name>
    <dbReference type="NCBI Taxonomy" id="66882"/>
    <lineage>
        <taxon>Bacteria</taxon>
        <taxon>Bacillati</taxon>
        <taxon>Actinomycetota</taxon>
        <taxon>Actinomycetes</taxon>
        <taxon>Kitasatosporales</taxon>
        <taxon>Streptomycetaceae</taxon>
        <taxon>Streptomyces</taxon>
    </lineage>
</organism>
<gene>
    <name evidence="1" type="ORF">GCM10010246_13240</name>
</gene>
<reference evidence="2" key="1">
    <citation type="journal article" date="2019" name="Int. J. Syst. Evol. Microbiol.">
        <title>The Global Catalogue of Microorganisms (GCM) 10K type strain sequencing project: providing services to taxonomists for standard genome sequencing and annotation.</title>
        <authorList>
            <consortium name="The Broad Institute Genomics Platform"/>
            <consortium name="The Broad Institute Genome Sequencing Center for Infectious Disease"/>
            <person name="Wu L."/>
            <person name="Ma J."/>
        </authorList>
    </citation>
    <scope>NUCLEOTIDE SEQUENCE [LARGE SCALE GENOMIC DNA]</scope>
    <source>
        <strain evidence="2">JCM 4316</strain>
    </source>
</reference>
<evidence type="ECO:0000313" key="2">
    <source>
        <dbReference type="Proteomes" id="UP001500253"/>
    </source>
</evidence>
<dbReference type="Pfam" id="PF09485">
    <property type="entry name" value="CRISPR_Cse2"/>
    <property type="match status" value="1"/>
</dbReference>
<evidence type="ECO:0008006" key="3">
    <source>
        <dbReference type="Google" id="ProtNLM"/>
    </source>
</evidence>
<accession>A0ABP5SHG8</accession>
<dbReference type="EMBL" id="BAAASD010000004">
    <property type="protein sequence ID" value="GAA2331394.1"/>
    <property type="molecule type" value="Genomic_DNA"/>
</dbReference>
<proteinExistence type="predicted"/>
<protein>
    <recommendedName>
        <fullName evidence="3">CRISPR-associated protein Cse2</fullName>
    </recommendedName>
</protein>
<dbReference type="InterPro" id="IPR038287">
    <property type="entry name" value="Cse2_sf"/>
</dbReference>
<dbReference type="RefSeq" id="WP_346173517.1">
    <property type="nucleotide sequence ID" value="NZ_BAAASD010000004.1"/>
</dbReference>
<dbReference type="InterPro" id="IPR013382">
    <property type="entry name" value="CRISPR-assoc_prot_Cse2"/>
</dbReference>
<dbReference type="NCBIfam" id="TIGR02548">
    <property type="entry name" value="casB_cse2"/>
    <property type="match status" value="1"/>
</dbReference>
<sequence length="189" mass="21184">MPSHDDYRAHCDAYVAAVRDLCITPEIRSALEDGRGKPVDHCQPLHPCLSRLTHKQPDRRAHYTLACLIAHERPDRRPITPTPGPDEPVAWRSRPNLGATLALAARGRTDGPYEKELQVLIRLSEDLLHRRLPGLIQQLLGAGCPPDFAVLLADLTYWTSNRLSVATRWQDAFYLTALTQPHTQESSST</sequence>
<name>A0ABP5SHG8_9ACTN</name>
<dbReference type="Proteomes" id="UP001500253">
    <property type="component" value="Unassembled WGS sequence"/>
</dbReference>